<gene>
    <name evidence="2" type="ORF">LO80_04950</name>
</gene>
<keyword evidence="1" id="KW-0812">Transmembrane</keyword>
<name>A0A097EP88_9GAMM</name>
<keyword evidence="3" id="KW-1185">Reference proteome</keyword>
<dbReference type="RefSeq" id="WP_040009101.1">
    <property type="nucleotide sequence ID" value="NZ_CP009574.1"/>
</dbReference>
<reference evidence="2 3" key="1">
    <citation type="submission" date="2014-10" db="EMBL/GenBank/DDBJ databases">
        <title>Whole genome sequence of Francisella endociliophora strain FSC1006, isolated from a laboratory culture of the marine ciliate Euplotes raikovi.</title>
        <authorList>
            <person name="Granberg M."/>
            <person name="Backman S."/>
            <person name="Lundmark E."/>
            <person name="Nilsson E."/>
            <person name="Karlsson E."/>
            <person name="Thelaus J."/>
            <person name="Ohrman C."/>
            <person name="Larkeryd A."/>
            <person name="Stenberg P."/>
        </authorList>
    </citation>
    <scope>NUCLEOTIDE SEQUENCE [LARGE SCALE GENOMIC DNA]</scope>
    <source>
        <strain evidence="2 3">FSC1006</strain>
    </source>
</reference>
<accession>A0A097EP88</accession>
<evidence type="ECO:0000313" key="3">
    <source>
        <dbReference type="Proteomes" id="UP000029672"/>
    </source>
</evidence>
<dbReference type="AlphaFoldDB" id="A0A097EP88"/>
<dbReference type="Proteomes" id="UP000029672">
    <property type="component" value="Chromosome"/>
</dbReference>
<dbReference type="STRING" id="1547445.LO80_04950"/>
<dbReference type="HOGENOM" id="CLU_2287403_0_0_6"/>
<organism evidence="2 3">
    <name type="scientific">Candidatus Francisella endociliophora</name>
    <dbReference type="NCBI Taxonomy" id="653937"/>
    <lineage>
        <taxon>Bacteria</taxon>
        <taxon>Pseudomonadati</taxon>
        <taxon>Pseudomonadota</taxon>
        <taxon>Gammaproteobacteria</taxon>
        <taxon>Thiotrichales</taxon>
        <taxon>Francisellaceae</taxon>
        <taxon>Francisella</taxon>
    </lineage>
</organism>
<evidence type="ECO:0000313" key="2">
    <source>
        <dbReference type="EMBL" id="AIT09378.1"/>
    </source>
</evidence>
<keyword evidence="1" id="KW-1133">Transmembrane helix</keyword>
<proteinExistence type="predicted"/>
<protein>
    <submittedName>
        <fullName evidence="2">Uncharacterized protein</fullName>
    </submittedName>
</protein>
<keyword evidence="1" id="KW-0472">Membrane</keyword>
<feature type="transmembrane region" description="Helical" evidence="1">
    <location>
        <begin position="5"/>
        <end position="23"/>
    </location>
</feature>
<evidence type="ECO:0000256" key="1">
    <source>
        <dbReference type="SAM" id="Phobius"/>
    </source>
</evidence>
<dbReference type="KEGG" id="frf:LO80_04950"/>
<dbReference type="EMBL" id="CP009574">
    <property type="protein sequence ID" value="AIT09378.1"/>
    <property type="molecule type" value="Genomic_DNA"/>
</dbReference>
<sequence>MKKLLIFSCIFLFIIIIVVMLFFSHKKTTEDTPLEIKKKEVHEFYLDTKQPKFSYNNEAPHKEIKRSIKTIELSEDRVKTNVNLAHSSKGNYRELSTSITI</sequence>